<keyword evidence="2" id="KW-1185">Reference proteome</keyword>
<evidence type="ECO:0000313" key="1">
    <source>
        <dbReference type="EMBL" id="GAA4847740.1"/>
    </source>
</evidence>
<dbReference type="InterPro" id="IPR025591">
    <property type="entry name" value="RloB"/>
</dbReference>
<comment type="caution">
    <text evidence="1">The sequence shown here is derived from an EMBL/GenBank/DDBJ whole genome shotgun (WGS) entry which is preliminary data.</text>
</comment>
<reference evidence="2" key="1">
    <citation type="journal article" date="2019" name="Int. J. Syst. Evol. Microbiol.">
        <title>The Global Catalogue of Microorganisms (GCM) 10K type strain sequencing project: providing services to taxonomists for standard genome sequencing and annotation.</title>
        <authorList>
            <consortium name="The Broad Institute Genomics Platform"/>
            <consortium name="The Broad Institute Genome Sequencing Center for Infectious Disease"/>
            <person name="Wu L."/>
            <person name="Ma J."/>
        </authorList>
    </citation>
    <scope>NUCLEOTIDE SEQUENCE [LARGE SCALE GENOMIC DNA]</scope>
    <source>
        <strain evidence="2">JCM 18326</strain>
    </source>
</reference>
<evidence type="ECO:0008006" key="3">
    <source>
        <dbReference type="Google" id="ProtNLM"/>
    </source>
</evidence>
<dbReference type="Proteomes" id="UP001500298">
    <property type="component" value="Unassembled WGS sequence"/>
</dbReference>
<proteinExistence type="predicted"/>
<accession>A0ABP9DIT1</accession>
<evidence type="ECO:0000313" key="2">
    <source>
        <dbReference type="Proteomes" id="UP001500298"/>
    </source>
</evidence>
<dbReference type="Pfam" id="PF13707">
    <property type="entry name" value="RloB"/>
    <property type="match status" value="1"/>
</dbReference>
<sequence>MKIKNLRTTRDHITRPHRIRTYKQYFLIVCEDKNTEPAYFNGFAQAFPPDTLYLRAVGTGRDPLGVVQKAITYKQELQYEAKREIDFVWVVFDKDDADINTSKRVRFEKALKIAKEEKMHIAYSNEVFELWLLLHFMDLPAEEPIPRKWIYGQLQEEVRKFGGRFARYNYVHGNVRILDMVDKLGIEEKAVDRAKQLLIYHKGKPVIEANPSTRVHVLVEELREWIRFYHWSPP</sequence>
<name>A0ABP9DIT1_9BACT</name>
<dbReference type="EMBL" id="BAABJX010000057">
    <property type="protein sequence ID" value="GAA4847740.1"/>
    <property type="molecule type" value="Genomic_DNA"/>
</dbReference>
<gene>
    <name evidence="1" type="ORF">GCM10023331_35590</name>
</gene>
<protein>
    <recommendedName>
        <fullName evidence="3">RloB-like protein</fullName>
    </recommendedName>
</protein>
<organism evidence="1 2">
    <name type="scientific">Algivirga pacifica</name>
    <dbReference type="NCBI Taxonomy" id="1162670"/>
    <lineage>
        <taxon>Bacteria</taxon>
        <taxon>Pseudomonadati</taxon>
        <taxon>Bacteroidota</taxon>
        <taxon>Cytophagia</taxon>
        <taxon>Cytophagales</taxon>
        <taxon>Flammeovirgaceae</taxon>
        <taxon>Algivirga</taxon>
    </lineage>
</organism>